<organism evidence="1">
    <name type="scientific">marine sediment metagenome</name>
    <dbReference type="NCBI Taxonomy" id="412755"/>
    <lineage>
        <taxon>unclassified sequences</taxon>
        <taxon>metagenomes</taxon>
        <taxon>ecological metagenomes</taxon>
    </lineage>
</organism>
<proteinExistence type="predicted"/>
<dbReference type="AlphaFoldDB" id="A0A0F8WBX1"/>
<protein>
    <submittedName>
        <fullName evidence="1">Uncharacterized protein</fullName>
    </submittedName>
</protein>
<comment type="caution">
    <text evidence="1">The sequence shown here is derived from an EMBL/GenBank/DDBJ whole genome shotgun (WGS) entry which is preliminary data.</text>
</comment>
<reference evidence="1" key="1">
    <citation type="journal article" date="2015" name="Nature">
        <title>Complex archaea that bridge the gap between prokaryotes and eukaryotes.</title>
        <authorList>
            <person name="Spang A."/>
            <person name="Saw J.H."/>
            <person name="Jorgensen S.L."/>
            <person name="Zaremba-Niedzwiedzka K."/>
            <person name="Martijn J."/>
            <person name="Lind A.E."/>
            <person name="van Eijk R."/>
            <person name="Schleper C."/>
            <person name="Guy L."/>
            <person name="Ettema T.J."/>
        </authorList>
    </citation>
    <scope>NUCLEOTIDE SEQUENCE</scope>
</reference>
<dbReference type="EMBL" id="LAZR01066176">
    <property type="protein sequence ID" value="KKK54093.1"/>
    <property type="molecule type" value="Genomic_DNA"/>
</dbReference>
<feature type="non-terminal residue" evidence="1">
    <location>
        <position position="1"/>
    </location>
</feature>
<gene>
    <name evidence="1" type="ORF">LCGC14_3088200</name>
</gene>
<name>A0A0F8WBX1_9ZZZZ</name>
<accession>A0A0F8WBX1</accession>
<evidence type="ECO:0000313" key="1">
    <source>
        <dbReference type="EMBL" id="KKK54093.1"/>
    </source>
</evidence>
<sequence>QTLKGIIKEYIEKPQELRNKIAHGQSTHPLSSNNTKENQETTIRINDLNVVKISIWFEVHQYLCFIIRDLIQSPKKGFQNNYWTNLTSLEGFLIKSNTWTIEKRVHGLKLKYDNRKDNNSGK</sequence>